<gene>
    <name evidence="1" type="ORF">PSTG_04713</name>
</gene>
<dbReference type="Proteomes" id="UP000054564">
    <property type="component" value="Unassembled WGS sequence"/>
</dbReference>
<evidence type="ECO:0000313" key="1">
    <source>
        <dbReference type="EMBL" id="KNF02214.1"/>
    </source>
</evidence>
<organism evidence="1 2">
    <name type="scientific">Puccinia striiformis f. sp. tritici PST-78</name>
    <dbReference type="NCBI Taxonomy" id="1165861"/>
    <lineage>
        <taxon>Eukaryota</taxon>
        <taxon>Fungi</taxon>
        <taxon>Dikarya</taxon>
        <taxon>Basidiomycota</taxon>
        <taxon>Pucciniomycotina</taxon>
        <taxon>Pucciniomycetes</taxon>
        <taxon>Pucciniales</taxon>
        <taxon>Pucciniaceae</taxon>
        <taxon>Puccinia</taxon>
    </lineage>
</organism>
<keyword evidence="2" id="KW-1185">Reference proteome</keyword>
<dbReference type="AlphaFoldDB" id="A0A0L0VSG0"/>
<protein>
    <submittedName>
        <fullName evidence="1">Uncharacterized protein</fullName>
    </submittedName>
</protein>
<dbReference type="STRING" id="1165861.A0A0L0VSG0"/>
<name>A0A0L0VSG0_9BASI</name>
<dbReference type="OrthoDB" id="2507131at2759"/>
<accession>A0A0L0VSG0</accession>
<evidence type="ECO:0000313" key="2">
    <source>
        <dbReference type="Proteomes" id="UP000054564"/>
    </source>
</evidence>
<comment type="caution">
    <text evidence="1">The sequence shown here is derived from an EMBL/GenBank/DDBJ whole genome shotgun (WGS) entry which is preliminary data.</text>
</comment>
<dbReference type="EMBL" id="AJIL01000025">
    <property type="protein sequence ID" value="KNF02214.1"/>
    <property type="molecule type" value="Genomic_DNA"/>
</dbReference>
<sequence length="238" mass="25730">MPCHNCAGQTGAARRIPVLGYTASDKVSAHNDVIQEQLKYGGTNLASNLLKLLLICNLTATGSQSFHVNQSASNATNQLKWQQLGKDLSPSFLINKLNFPAWSVLLKDIVGSVVSDHKYFTVNKSKTNLPTSNGVLAIIKFSVNPELHSFLNGMTAPNTPDSISAGNQSIKESLLDLEERLGGWTTDKLLALSFHSSLKQYHQPLADAMDSRIAINPQHPVTSVNLLNKHGIGSSSND</sequence>
<reference evidence="2" key="1">
    <citation type="submission" date="2014-03" db="EMBL/GenBank/DDBJ databases">
        <title>The Genome Sequence of Puccinia striiformis f. sp. tritici PST-78.</title>
        <authorList>
            <consortium name="The Broad Institute Genome Sequencing Platform"/>
            <person name="Cuomo C."/>
            <person name="Hulbert S."/>
            <person name="Chen X."/>
            <person name="Walker B."/>
            <person name="Young S.K."/>
            <person name="Zeng Q."/>
            <person name="Gargeya S."/>
            <person name="Fitzgerald M."/>
            <person name="Haas B."/>
            <person name="Abouelleil A."/>
            <person name="Alvarado L."/>
            <person name="Arachchi H.M."/>
            <person name="Berlin A.M."/>
            <person name="Chapman S.B."/>
            <person name="Goldberg J."/>
            <person name="Griggs A."/>
            <person name="Gujja S."/>
            <person name="Hansen M."/>
            <person name="Howarth C."/>
            <person name="Imamovic A."/>
            <person name="Larimer J."/>
            <person name="McCowan C."/>
            <person name="Montmayeur A."/>
            <person name="Murphy C."/>
            <person name="Neiman D."/>
            <person name="Pearson M."/>
            <person name="Priest M."/>
            <person name="Roberts A."/>
            <person name="Saif S."/>
            <person name="Shea T."/>
            <person name="Sisk P."/>
            <person name="Sykes S."/>
            <person name="Wortman J."/>
            <person name="Nusbaum C."/>
            <person name="Birren B."/>
        </authorList>
    </citation>
    <scope>NUCLEOTIDE SEQUENCE [LARGE SCALE GENOMIC DNA]</scope>
    <source>
        <strain evidence="2">race PST-78</strain>
    </source>
</reference>
<proteinExistence type="predicted"/>